<dbReference type="SMART" id="SM00184">
    <property type="entry name" value="RING"/>
    <property type="match status" value="1"/>
</dbReference>
<name>A0A6J8CBN2_MYTCO</name>
<sequence>MAVPITGNDVCKRTKLMIVKQKGCGARNRYNFFPIRTDIQSFSKAEIGRRKTSLSPILIMLFILFLLKLITESFKARTRVKFKTRKKTKHQAQGILHLKSGWIFDNIIKPWRYVPCNVYQAYPFLPEETNSYCQNGRQILASANMQFEGARFATFATFPHVPGIFATRLAEAGFYYTGSGNEVVCFSCGVRYSCWRQHDSAFEIHKRIFPNCPFISDVTVKQKKRNQNIDEKNYQNASAETSSGNTSSPHDKTQRDKNDKDSVSGTSQLSNPTDSRPNAETVATHGNLTNNNQNLASTSKREQKVQKSDATSIGNKLKESISLLMEGAPSSELFEIGVCFEKAKYPKYAIRSKRLDSFNHWPSYLTQTPEEMATAGFFFTGIEDHCRCFFCGGGLRNWEPEDQPWTEHARWYPKCAFVRQIKGEKFIDDVQSNGYQSILQESEELNLCSRRPDLTSTGKNQVTNHFSTHPAVLSVKEFGYSESVIKKAFDLLQTAGTKVITGTTLVEAILQMEENTTRHESNNTLQMEQAEQSELSIHAKALNEEAETTVDPELELSIRSLEEENQNLKDQQTCKICLDEPIGIVFLPCGHMASCANCAPALRRCPICRVFIKGTVKAIMC</sequence>
<dbReference type="CDD" id="cd16713">
    <property type="entry name" value="RING-HC_BIRC2_3_7"/>
    <property type="match status" value="1"/>
</dbReference>
<reference evidence="10 11" key="1">
    <citation type="submission" date="2020-06" db="EMBL/GenBank/DDBJ databases">
        <authorList>
            <person name="Li R."/>
            <person name="Bekaert M."/>
        </authorList>
    </citation>
    <scope>NUCLEOTIDE SEQUENCE [LARGE SCALE GENOMIC DNA]</scope>
    <source>
        <strain evidence="11">wild</strain>
    </source>
</reference>
<protein>
    <submittedName>
        <fullName evidence="10">BIRC2_3</fullName>
    </submittedName>
</protein>
<dbReference type="PROSITE" id="PS50089">
    <property type="entry name" value="ZF_RING_2"/>
    <property type="match status" value="1"/>
</dbReference>
<dbReference type="Gene3D" id="3.30.40.10">
    <property type="entry name" value="Zinc/RING finger domain, C3HC4 (zinc finger)"/>
    <property type="match status" value="1"/>
</dbReference>
<dbReference type="SMART" id="SM00238">
    <property type="entry name" value="BIR"/>
    <property type="match status" value="2"/>
</dbReference>
<dbReference type="GO" id="GO:0006915">
    <property type="term" value="P:apoptotic process"/>
    <property type="evidence" value="ECO:0007669"/>
    <property type="project" value="UniProtKB-KW"/>
</dbReference>
<organism evidence="10 11">
    <name type="scientific">Mytilus coruscus</name>
    <name type="common">Sea mussel</name>
    <dbReference type="NCBI Taxonomy" id="42192"/>
    <lineage>
        <taxon>Eukaryota</taxon>
        <taxon>Metazoa</taxon>
        <taxon>Spiralia</taxon>
        <taxon>Lophotrochozoa</taxon>
        <taxon>Mollusca</taxon>
        <taxon>Bivalvia</taxon>
        <taxon>Autobranchia</taxon>
        <taxon>Pteriomorphia</taxon>
        <taxon>Mytilida</taxon>
        <taxon>Mytiloidea</taxon>
        <taxon>Mytilidae</taxon>
        <taxon>Mytilinae</taxon>
        <taxon>Mytilus</taxon>
    </lineage>
</organism>
<dbReference type="EMBL" id="CACVKT020005220">
    <property type="protein sequence ID" value="CAC5393833.1"/>
    <property type="molecule type" value="Genomic_DNA"/>
</dbReference>
<dbReference type="OrthoDB" id="774873at2759"/>
<feature type="compositionally biased region" description="Polar residues" evidence="7">
    <location>
        <begin position="263"/>
        <end position="278"/>
    </location>
</feature>
<dbReference type="Pfam" id="PF00653">
    <property type="entry name" value="BIR"/>
    <property type="match status" value="2"/>
</dbReference>
<dbReference type="GO" id="GO:0005634">
    <property type="term" value="C:nucleus"/>
    <property type="evidence" value="ECO:0007669"/>
    <property type="project" value="TreeGrafter"/>
</dbReference>
<evidence type="ECO:0000256" key="5">
    <source>
        <dbReference type="ARBA" id="ARBA00022833"/>
    </source>
</evidence>
<feature type="compositionally biased region" description="Polar residues" evidence="7">
    <location>
        <begin position="284"/>
        <end position="298"/>
    </location>
</feature>
<evidence type="ECO:0000313" key="10">
    <source>
        <dbReference type="EMBL" id="CAC5393833.1"/>
    </source>
</evidence>
<evidence type="ECO:0000259" key="9">
    <source>
        <dbReference type="PROSITE" id="PS50089"/>
    </source>
</evidence>
<keyword evidence="8" id="KW-0812">Transmembrane</keyword>
<dbReference type="FunFam" id="1.10.1170.10:FF:000003">
    <property type="entry name" value="E3 ubiquitin-protein ligase XIAP"/>
    <property type="match status" value="1"/>
</dbReference>
<keyword evidence="11" id="KW-1185">Reference proteome</keyword>
<dbReference type="Pfam" id="PF13920">
    <property type="entry name" value="zf-C3HC4_3"/>
    <property type="match status" value="1"/>
</dbReference>
<dbReference type="SUPFAM" id="SSF57924">
    <property type="entry name" value="Inhibitor of apoptosis (IAP) repeat"/>
    <property type="match status" value="2"/>
</dbReference>
<evidence type="ECO:0000256" key="3">
    <source>
        <dbReference type="ARBA" id="ARBA00022723"/>
    </source>
</evidence>
<keyword evidence="8" id="KW-0472">Membrane</keyword>
<feature type="domain" description="RING-type" evidence="9">
    <location>
        <begin position="574"/>
        <end position="609"/>
    </location>
</feature>
<feature type="transmembrane region" description="Helical" evidence="8">
    <location>
        <begin position="53"/>
        <end position="71"/>
    </location>
</feature>
<evidence type="ECO:0000256" key="8">
    <source>
        <dbReference type="SAM" id="Phobius"/>
    </source>
</evidence>
<dbReference type="PANTHER" id="PTHR10044:SF139">
    <property type="entry name" value="DEATH-ASSOCIATED INHIBITOR OF APOPTOSIS 2"/>
    <property type="match status" value="1"/>
</dbReference>
<accession>A0A6J8CBN2</accession>
<keyword evidence="5" id="KW-0862">Zinc</keyword>
<dbReference type="InterPro" id="IPR001841">
    <property type="entry name" value="Znf_RING"/>
</dbReference>
<evidence type="ECO:0000256" key="7">
    <source>
        <dbReference type="SAM" id="MobiDB-lite"/>
    </source>
</evidence>
<keyword evidence="4 6" id="KW-0863">Zinc-finger</keyword>
<feature type="region of interest" description="Disordered" evidence="7">
    <location>
        <begin position="227"/>
        <end position="311"/>
    </location>
</feature>
<dbReference type="AlphaFoldDB" id="A0A6J8CBN2"/>
<dbReference type="GO" id="GO:0005737">
    <property type="term" value="C:cytoplasm"/>
    <property type="evidence" value="ECO:0007669"/>
    <property type="project" value="TreeGrafter"/>
</dbReference>
<dbReference type="InterPro" id="IPR050784">
    <property type="entry name" value="IAP"/>
</dbReference>
<dbReference type="Proteomes" id="UP000507470">
    <property type="component" value="Unassembled WGS sequence"/>
</dbReference>
<dbReference type="InterPro" id="IPR013083">
    <property type="entry name" value="Znf_RING/FYVE/PHD"/>
</dbReference>
<comment type="similarity">
    <text evidence="1">Belongs to the IAP family.</text>
</comment>
<feature type="compositionally biased region" description="Basic and acidic residues" evidence="7">
    <location>
        <begin position="249"/>
        <end position="262"/>
    </location>
</feature>
<dbReference type="Gene3D" id="1.10.1170.10">
    <property type="entry name" value="Inhibitor Of Apoptosis Protein (2mihbC-IAP-1), Chain A"/>
    <property type="match status" value="2"/>
</dbReference>
<evidence type="ECO:0000256" key="1">
    <source>
        <dbReference type="ARBA" id="ARBA00006672"/>
    </source>
</evidence>
<gene>
    <name evidence="10" type="ORF">MCOR_28649</name>
</gene>
<dbReference type="FunFam" id="1.10.1170.10:FF:000002">
    <property type="entry name" value="Baculoviral IAP repeat containing 7"/>
    <property type="match status" value="1"/>
</dbReference>
<dbReference type="GO" id="GO:0051726">
    <property type="term" value="P:regulation of cell cycle"/>
    <property type="evidence" value="ECO:0007669"/>
    <property type="project" value="TreeGrafter"/>
</dbReference>
<dbReference type="GO" id="GO:0008270">
    <property type="term" value="F:zinc ion binding"/>
    <property type="evidence" value="ECO:0007669"/>
    <property type="project" value="UniProtKB-KW"/>
</dbReference>
<keyword evidence="3" id="KW-0479">Metal-binding</keyword>
<keyword evidence="8" id="KW-1133">Transmembrane helix</keyword>
<evidence type="ECO:0000256" key="2">
    <source>
        <dbReference type="ARBA" id="ARBA00022703"/>
    </source>
</evidence>
<dbReference type="InterPro" id="IPR001370">
    <property type="entry name" value="BIR_rpt"/>
</dbReference>
<evidence type="ECO:0000256" key="6">
    <source>
        <dbReference type="PROSITE-ProRule" id="PRU00175"/>
    </source>
</evidence>
<dbReference type="PANTHER" id="PTHR10044">
    <property type="entry name" value="INHIBITOR OF APOPTOSIS"/>
    <property type="match status" value="1"/>
</dbReference>
<keyword evidence="2" id="KW-0053">Apoptosis</keyword>
<evidence type="ECO:0000313" key="11">
    <source>
        <dbReference type="Proteomes" id="UP000507470"/>
    </source>
</evidence>
<proteinExistence type="inferred from homology"/>
<dbReference type="CDD" id="cd00022">
    <property type="entry name" value="BIR"/>
    <property type="match status" value="2"/>
</dbReference>
<evidence type="ECO:0000256" key="4">
    <source>
        <dbReference type="ARBA" id="ARBA00022771"/>
    </source>
</evidence>
<dbReference type="PROSITE" id="PS50143">
    <property type="entry name" value="BIR_REPEAT_2"/>
    <property type="match status" value="2"/>
</dbReference>
<feature type="compositionally biased region" description="Polar residues" evidence="7">
    <location>
        <begin position="234"/>
        <end position="248"/>
    </location>
</feature>